<evidence type="ECO:0000313" key="3">
    <source>
        <dbReference type="EMBL" id="CAF4051398.1"/>
    </source>
</evidence>
<organism evidence="3 4">
    <name type="scientific">Adineta steineri</name>
    <dbReference type="NCBI Taxonomy" id="433720"/>
    <lineage>
        <taxon>Eukaryota</taxon>
        <taxon>Metazoa</taxon>
        <taxon>Spiralia</taxon>
        <taxon>Gnathifera</taxon>
        <taxon>Rotifera</taxon>
        <taxon>Eurotatoria</taxon>
        <taxon>Bdelloidea</taxon>
        <taxon>Adinetida</taxon>
        <taxon>Adinetidae</taxon>
        <taxon>Adineta</taxon>
    </lineage>
</organism>
<comment type="caution">
    <text evidence="3">The sequence shown here is derived from an EMBL/GenBank/DDBJ whole genome shotgun (WGS) entry which is preliminary data.</text>
</comment>
<feature type="non-terminal residue" evidence="3">
    <location>
        <position position="1"/>
    </location>
</feature>
<dbReference type="Pfam" id="PF20209">
    <property type="entry name" value="DUF6570"/>
    <property type="match status" value="1"/>
</dbReference>
<feature type="compositionally biased region" description="Basic residues" evidence="1">
    <location>
        <begin position="176"/>
        <end position="187"/>
    </location>
</feature>
<dbReference type="InterPro" id="IPR012340">
    <property type="entry name" value="NA-bd_OB-fold"/>
</dbReference>
<reference evidence="3" key="1">
    <citation type="submission" date="2021-02" db="EMBL/GenBank/DDBJ databases">
        <authorList>
            <person name="Nowell W R."/>
        </authorList>
    </citation>
    <scope>NUCLEOTIDE SEQUENCE</scope>
</reference>
<evidence type="ECO:0000259" key="2">
    <source>
        <dbReference type="Pfam" id="PF20209"/>
    </source>
</evidence>
<feature type="compositionally biased region" description="Basic and acidic residues" evidence="1">
    <location>
        <begin position="532"/>
        <end position="542"/>
    </location>
</feature>
<feature type="compositionally biased region" description="Basic and acidic residues" evidence="1">
    <location>
        <begin position="188"/>
        <end position="261"/>
    </location>
</feature>
<dbReference type="Proteomes" id="UP000663881">
    <property type="component" value="Unassembled WGS sequence"/>
</dbReference>
<gene>
    <name evidence="3" type="ORF">OKA104_LOCUS32805</name>
</gene>
<feature type="region of interest" description="Disordered" evidence="1">
    <location>
        <begin position="514"/>
        <end position="547"/>
    </location>
</feature>
<evidence type="ECO:0000256" key="1">
    <source>
        <dbReference type="SAM" id="MobiDB-lite"/>
    </source>
</evidence>
<evidence type="ECO:0000313" key="4">
    <source>
        <dbReference type="Proteomes" id="UP000663881"/>
    </source>
</evidence>
<accession>A0A819RVJ3</accession>
<dbReference type="AlphaFoldDB" id="A0A819RVJ3"/>
<dbReference type="Gene3D" id="2.40.50.140">
    <property type="entry name" value="Nucleic acid-binding proteins"/>
    <property type="match status" value="1"/>
</dbReference>
<protein>
    <recommendedName>
        <fullName evidence="2">DUF6570 domain-containing protein</fullName>
    </recommendedName>
</protein>
<feature type="region of interest" description="Disordered" evidence="1">
    <location>
        <begin position="176"/>
        <end position="261"/>
    </location>
</feature>
<sequence>MEATNTNSMVCQPGIPGIITRCNNLAIMSGDNEPAIPVINNRGNNEGAMIAHNNEPIILERKIKGTVVTVNKLKHFAFIKRKDKTIRDIFAREASIIKEANQKRFFISDSVQFDVMKTARGAEAVNIEIVQRHMNSIEKLPKIPKKKQAQTNEQHISKELFTSTMVELFREALKNNRRRANSHKSERKNHEFKTEENKSRTEALKIERQNEEFRAQDNERRADSHKIERQNEEFRAEDNERRADSHKIERQNEELRAQENERRLKSLKVKREREDYKEEERRRNALRMHNTRDKYKNNFDAMKSNYESKIKEGPTHICSCCGGLWFAYSIREYTVEMLATKGLKKEFIDTVCYLKHEIIELCATCRKDIMSNKIPNLALSNGLAFCEIPDCLKILTELEERLISPRIPFMVIRTLGFSKQFGLKGNLVNVPMNVDTNVSILPRSFSDTYTIQLKLMRQMKKKNAFMYETIRPKVVHTAVKYLVQQELYKDEGIVISNDWIKEYSNEKENFIVKNEDKKFNPTENTEEDSDHDDNWNESDDKPINPVTTETLLNGETEDQNDTGIKFAPGENNRPISVLMDLKVDELTFPKIYCGKQRKIKENVKLTYAKIANILGTKKEELMAMNRQLECATIFLTLSAAETQWSELLVILTKVLENKVITLEEAQNLSYEKRCELIRQDPVTCVRYFEHKLKCLWEILSAPCGPFQGYELVDKYVRTEFQ</sequence>
<name>A0A819RVJ3_9BILA</name>
<feature type="domain" description="DUF6570" evidence="2">
    <location>
        <begin position="372"/>
        <end position="500"/>
    </location>
</feature>
<dbReference type="EMBL" id="CAJOAY010004025">
    <property type="protein sequence ID" value="CAF4051398.1"/>
    <property type="molecule type" value="Genomic_DNA"/>
</dbReference>
<proteinExistence type="predicted"/>
<dbReference type="InterPro" id="IPR046700">
    <property type="entry name" value="DUF6570"/>
</dbReference>